<evidence type="ECO:0000313" key="4">
    <source>
        <dbReference type="Proteomes" id="UP000308713"/>
    </source>
</evidence>
<reference evidence="3 4" key="1">
    <citation type="submission" date="2019-05" db="EMBL/GenBank/DDBJ databases">
        <title>Tamlana fucoidanivorans sp. nov., isolated from the surface of algae collected from Fujian province in China.</title>
        <authorList>
            <person name="Li J."/>
        </authorList>
    </citation>
    <scope>NUCLEOTIDE SEQUENCE [LARGE SCALE GENOMIC DNA]</scope>
    <source>
        <strain evidence="3 4">CW2-9</strain>
    </source>
</reference>
<gene>
    <name evidence="3" type="ORF">FGF67_11915</name>
</gene>
<protein>
    <recommendedName>
        <fullName evidence="5">DUF4097 domain-containing protein</fullName>
    </recommendedName>
</protein>
<keyword evidence="4" id="KW-1185">Reference proteome</keyword>
<evidence type="ECO:0000256" key="1">
    <source>
        <dbReference type="SAM" id="Coils"/>
    </source>
</evidence>
<feature type="chain" id="PRO_5023052912" description="DUF4097 domain-containing protein" evidence="2">
    <location>
        <begin position="24"/>
        <end position="491"/>
    </location>
</feature>
<proteinExistence type="predicted"/>
<keyword evidence="1" id="KW-0175">Coiled coil</keyword>
<dbReference type="AlphaFoldDB" id="A0A5C4SI74"/>
<dbReference type="Proteomes" id="UP000308713">
    <property type="component" value="Unassembled WGS sequence"/>
</dbReference>
<comment type="caution">
    <text evidence="3">The sequence shown here is derived from an EMBL/GenBank/DDBJ whole genome shotgun (WGS) entry which is preliminary data.</text>
</comment>
<evidence type="ECO:0000313" key="3">
    <source>
        <dbReference type="EMBL" id="TNJ43062.1"/>
    </source>
</evidence>
<accession>A0A5C4SI74</accession>
<feature type="signal peptide" evidence="2">
    <location>
        <begin position="1"/>
        <end position="23"/>
    </location>
</feature>
<dbReference type="EMBL" id="VDCS01000011">
    <property type="protein sequence ID" value="TNJ43062.1"/>
    <property type="molecule type" value="Genomic_DNA"/>
</dbReference>
<organism evidence="3 4">
    <name type="scientific">Allotamlana fucoidanivorans</name>
    <dbReference type="NCBI Taxonomy" id="2583814"/>
    <lineage>
        <taxon>Bacteria</taxon>
        <taxon>Pseudomonadati</taxon>
        <taxon>Bacteroidota</taxon>
        <taxon>Flavobacteriia</taxon>
        <taxon>Flavobacteriales</taxon>
        <taxon>Flavobacteriaceae</taxon>
        <taxon>Allotamlana</taxon>
    </lineage>
</organism>
<evidence type="ECO:0008006" key="5">
    <source>
        <dbReference type="Google" id="ProtNLM"/>
    </source>
</evidence>
<dbReference type="RefSeq" id="WP_139697979.1">
    <property type="nucleotide sequence ID" value="NZ_CP074074.1"/>
</dbReference>
<evidence type="ECO:0000256" key="2">
    <source>
        <dbReference type="SAM" id="SignalP"/>
    </source>
</evidence>
<dbReference type="OrthoDB" id="1420424at2"/>
<feature type="coiled-coil region" evidence="1">
    <location>
        <begin position="235"/>
        <end position="276"/>
    </location>
</feature>
<keyword evidence="2" id="KW-0732">Signal</keyword>
<sequence>MNRIIIKSLVFTLSLLTATGVMAQQKLIKVSQAIKVNSDVNINLNTSHCNIVFDTWKKDVVEIEAYIEGEQLSEEELDDALKSWKIDIDATTDKVTIGTQGRGTNVWVYRTDTHGDGEAVEAVIKELKYELAEIPEIDFDVHVEVPEVPEIPEIPELPPLPPLPEGVGAVTFDYNAYKKEGEKYLEAYSKKFEEAYGEAFAKKMQAWSETFEERWNEEEFNKKMEEWGERYAENMEAHQERIIAHEARNQVHKERAEAIKTQVKRRQEELKHHQKERVILLKEREKRIEELVHGKAHGKVKKTIKIKMPKGTKLKVDVKHGEIEFAANIDNLRADLAYTKFKAQSIDGSLTSINASYSPVYVSTWHVGQLNLKYVKKAQIDYANHLVLNATSSNVDVNHLLKSAVIDGTIGDLKILNIDDKFSSLNMILQNSDVVINLPDVDCNVQYNGTKSRFSHPKKSPNEQVSNFSTGNLASGKSIVVNAKYSTVTMQ</sequence>
<name>A0A5C4SI74_9FLAO</name>